<keyword evidence="3 4" id="KW-0472">Membrane</keyword>
<evidence type="ECO:0000259" key="5">
    <source>
        <dbReference type="PROSITE" id="PS50850"/>
    </source>
</evidence>
<evidence type="ECO:0000256" key="2">
    <source>
        <dbReference type="ARBA" id="ARBA00022989"/>
    </source>
</evidence>
<dbReference type="AlphaFoldDB" id="A0A497E4N9"/>
<dbReference type="EMBL" id="QMPZ01000028">
    <property type="protein sequence ID" value="RLE09813.1"/>
    <property type="molecule type" value="Genomic_DNA"/>
</dbReference>
<dbReference type="PANTHER" id="PTHR23526">
    <property type="entry name" value="INTEGRAL MEMBRANE TRANSPORT PROTEIN-RELATED"/>
    <property type="match status" value="1"/>
</dbReference>
<dbReference type="SUPFAM" id="SSF103473">
    <property type="entry name" value="MFS general substrate transporter"/>
    <property type="match status" value="1"/>
</dbReference>
<organism evidence="6 7">
    <name type="scientific">Aerophobetes bacterium</name>
    <dbReference type="NCBI Taxonomy" id="2030807"/>
    <lineage>
        <taxon>Bacteria</taxon>
        <taxon>Candidatus Aerophobota</taxon>
    </lineage>
</organism>
<dbReference type="InterPro" id="IPR020846">
    <property type="entry name" value="MFS_dom"/>
</dbReference>
<protein>
    <recommendedName>
        <fullName evidence="5">Major facilitator superfamily (MFS) profile domain-containing protein</fullName>
    </recommendedName>
</protein>
<dbReference type="InterPro" id="IPR011701">
    <property type="entry name" value="MFS"/>
</dbReference>
<name>A0A497E4N9_UNCAE</name>
<feature type="domain" description="Major facilitator superfamily (MFS) profile" evidence="5">
    <location>
        <begin position="244"/>
        <end position="440"/>
    </location>
</feature>
<feature type="transmembrane region" description="Helical" evidence="4">
    <location>
        <begin position="396"/>
        <end position="414"/>
    </location>
</feature>
<evidence type="ECO:0000313" key="6">
    <source>
        <dbReference type="EMBL" id="RLE09813.1"/>
    </source>
</evidence>
<evidence type="ECO:0000313" key="7">
    <source>
        <dbReference type="Proteomes" id="UP000279422"/>
    </source>
</evidence>
<feature type="transmembrane region" description="Helical" evidence="4">
    <location>
        <begin position="309"/>
        <end position="328"/>
    </location>
</feature>
<dbReference type="InterPro" id="IPR052528">
    <property type="entry name" value="Sugar_transport-like"/>
</dbReference>
<feature type="transmembrane region" description="Helical" evidence="4">
    <location>
        <begin position="280"/>
        <end position="302"/>
    </location>
</feature>
<gene>
    <name evidence="6" type="ORF">DRJ00_03250</name>
</gene>
<sequence>MSELLREKNSKFYSSIWKNYRWNFTVNVIDYGLFNLGMGFVSITTILPFFVRQLTSSNLIVGLIPSVAALGYALPQILSARYVERLRHRKYFLLQVGIGERLPWLFLGMVSYFLGKGLNAQTALVLFFLFYAIITFSGGIGGSAWYDLLAKVIPQGRRGLFFGFNNFVGGGLGFLGGLAATRFLAKFSFPHNFSLCFLAAFLATTVSWVALALNREPPYPTVIEPMKLKSYLLRLYNILKGNRNYSLYLLSKCLLSFSGASTAFYTVYALQKFRVSPPTVGIYTALTLLGQMLGNLVWGYLGDKKGFKIVLEVGTLCNILSIILALLAASPHLFYVIFFSAGCAVSANNVASPNIVFEFCPGRERVTYIGLTNTLLSPFMAGIPLIGGILADRSGYPPTFAVSLSMVIVGLLILSTSVKDPRFENLTCPKGGEDERKEPF</sequence>
<comment type="caution">
    <text evidence="6">The sequence shown here is derived from an EMBL/GenBank/DDBJ whole genome shotgun (WGS) entry which is preliminary data.</text>
</comment>
<feature type="transmembrane region" description="Helical" evidence="4">
    <location>
        <begin position="160"/>
        <end position="180"/>
    </location>
</feature>
<dbReference type="PANTHER" id="PTHR23526:SF1">
    <property type="entry name" value="MAJOR FACILITATOR SUPERFAMILY MFS_1"/>
    <property type="match status" value="1"/>
</dbReference>
<dbReference type="Pfam" id="PF07690">
    <property type="entry name" value="MFS_1"/>
    <property type="match status" value="1"/>
</dbReference>
<dbReference type="Gene3D" id="1.20.1250.20">
    <property type="entry name" value="MFS general substrate transporter like domains"/>
    <property type="match status" value="2"/>
</dbReference>
<reference evidence="6 7" key="1">
    <citation type="submission" date="2018-06" db="EMBL/GenBank/DDBJ databases">
        <title>Extensive metabolic versatility and redundancy in microbially diverse, dynamic hydrothermal sediments.</title>
        <authorList>
            <person name="Dombrowski N."/>
            <person name="Teske A."/>
            <person name="Baker B.J."/>
        </authorList>
    </citation>
    <scope>NUCLEOTIDE SEQUENCE [LARGE SCALE GENOMIC DNA]</scope>
    <source>
        <strain evidence="6">B47_G16</strain>
    </source>
</reference>
<keyword evidence="2 4" id="KW-1133">Transmembrane helix</keyword>
<proteinExistence type="predicted"/>
<feature type="transmembrane region" description="Helical" evidence="4">
    <location>
        <begin position="57"/>
        <end position="79"/>
    </location>
</feature>
<feature type="transmembrane region" description="Helical" evidence="4">
    <location>
        <begin position="91"/>
        <end position="114"/>
    </location>
</feature>
<evidence type="ECO:0000256" key="1">
    <source>
        <dbReference type="ARBA" id="ARBA00022692"/>
    </source>
</evidence>
<feature type="transmembrane region" description="Helical" evidence="4">
    <location>
        <begin position="368"/>
        <end position="390"/>
    </location>
</feature>
<feature type="transmembrane region" description="Helical" evidence="4">
    <location>
        <begin position="126"/>
        <end position="148"/>
    </location>
</feature>
<evidence type="ECO:0000256" key="4">
    <source>
        <dbReference type="SAM" id="Phobius"/>
    </source>
</evidence>
<dbReference type="GO" id="GO:0022857">
    <property type="term" value="F:transmembrane transporter activity"/>
    <property type="evidence" value="ECO:0007669"/>
    <property type="project" value="InterPro"/>
</dbReference>
<evidence type="ECO:0000256" key="3">
    <source>
        <dbReference type="ARBA" id="ARBA00023136"/>
    </source>
</evidence>
<feature type="transmembrane region" description="Helical" evidence="4">
    <location>
        <begin position="247"/>
        <end position="268"/>
    </location>
</feature>
<keyword evidence="1 4" id="KW-0812">Transmembrane</keyword>
<dbReference type="Proteomes" id="UP000279422">
    <property type="component" value="Unassembled WGS sequence"/>
</dbReference>
<feature type="transmembrane region" description="Helical" evidence="4">
    <location>
        <begin position="334"/>
        <end position="356"/>
    </location>
</feature>
<dbReference type="PROSITE" id="PS50850">
    <property type="entry name" value="MFS"/>
    <property type="match status" value="1"/>
</dbReference>
<accession>A0A497E4N9</accession>
<feature type="transmembrane region" description="Helical" evidence="4">
    <location>
        <begin position="192"/>
        <end position="213"/>
    </location>
</feature>
<feature type="transmembrane region" description="Helical" evidence="4">
    <location>
        <begin position="28"/>
        <end position="51"/>
    </location>
</feature>
<dbReference type="InterPro" id="IPR036259">
    <property type="entry name" value="MFS_trans_sf"/>
</dbReference>